<dbReference type="AlphaFoldDB" id="J9FGN4"/>
<evidence type="ECO:0000313" key="1">
    <source>
        <dbReference type="EMBL" id="EJW94046.1"/>
    </source>
</evidence>
<organism evidence="1">
    <name type="scientific">gut metagenome</name>
    <dbReference type="NCBI Taxonomy" id="749906"/>
    <lineage>
        <taxon>unclassified sequences</taxon>
        <taxon>metagenomes</taxon>
        <taxon>organismal metagenomes</taxon>
    </lineage>
</organism>
<dbReference type="InterPro" id="IPR023214">
    <property type="entry name" value="HAD_sf"/>
</dbReference>
<protein>
    <submittedName>
        <fullName evidence="1">Phosphoglycolate phosphatase</fullName>
    </submittedName>
</protein>
<dbReference type="GO" id="GO:0006281">
    <property type="term" value="P:DNA repair"/>
    <property type="evidence" value="ECO:0007669"/>
    <property type="project" value="TreeGrafter"/>
</dbReference>
<dbReference type="InterPro" id="IPR050155">
    <property type="entry name" value="HAD-like_hydrolase_sf"/>
</dbReference>
<dbReference type="GO" id="GO:0008967">
    <property type="term" value="F:phosphoglycolate phosphatase activity"/>
    <property type="evidence" value="ECO:0007669"/>
    <property type="project" value="TreeGrafter"/>
</dbReference>
<dbReference type="InterPro" id="IPR036412">
    <property type="entry name" value="HAD-like_sf"/>
</dbReference>
<dbReference type="EMBL" id="AMCI01006607">
    <property type="protein sequence ID" value="EJW94046.1"/>
    <property type="molecule type" value="Genomic_DNA"/>
</dbReference>
<dbReference type="Pfam" id="PF13242">
    <property type="entry name" value="Hydrolase_like"/>
    <property type="match status" value="1"/>
</dbReference>
<dbReference type="Gene3D" id="3.40.50.1000">
    <property type="entry name" value="HAD superfamily/HAD-like"/>
    <property type="match status" value="1"/>
</dbReference>
<gene>
    <name evidence="1" type="ORF">EVA_17848</name>
</gene>
<accession>J9FGN4</accession>
<sequence>MQQLGANPKNTLFVGDSNVDILTAKNAGLASCGVLWGFRDAEELTQAGADFLAADVEDLYRIIFGQFTHQPF</sequence>
<dbReference type="PANTHER" id="PTHR43434:SF1">
    <property type="entry name" value="PHOSPHOGLYCOLATE PHOSPHATASE"/>
    <property type="match status" value="1"/>
</dbReference>
<comment type="caution">
    <text evidence="1">The sequence shown here is derived from an EMBL/GenBank/DDBJ whole genome shotgun (WGS) entry which is preliminary data.</text>
</comment>
<dbReference type="PANTHER" id="PTHR43434">
    <property type="entry name" value="PHOSPHOGLYCOLATE PHOSPHATASE"/>
    <property type="match status" value="1"/>
</dbReference>
<proteinExistence type="predicted"/>
<name>J9FGN4_9ZZZZ</name>
<dbReference type="GO" id="GO:0005829">
    <property type="term" value="C:cytosol"/>
    <property type="evidence" value="ECO:0007669"/>
    <property type="project" value="TreeGrafter"/>
</dbReference>
<dbReference type="SUPFAM" id="SSF56784">
    <property type="entry name" value="HAD-like"/>
    <property type="match status" value="1"/>
</dbReference>
<reference evidence="1" key="1">
    <citation type="journal article" date="2012" name="PLoS ONE">
        <title>Gene sets for utilization of primary and secondary nutrition supplies in the distal gut of endangered iberian lynx.</title>
        <authorList>
            <person name="Alcaide M."/>
            <person name="Messina E."/>
            <person name="Richter M."/>
            <person name="Bargiela R."/>
            <person name="Peplies J."/>
            <person name="Huws S.A."/>
            <person name="Newbold C.J."/>
            <person name="Golyshin P.N."/>
            <person name="Simon M.A."/>
            <person name="Lopez G."/>
            <person name="Yakimov M.M."/>
            <person name="Ferrer M."/>
        </authorList>
    </citation>
    <scope>NUCLEOTIDE SEQUENCE</scope>
</reference>